<feature type="domain" description="AAA+ ATPase" evidence="4">
    <location>
        <begin position="1309"/>
        <end position="1446"/>
    </location>
</feature>
<dbReference type="Pfam" id="PF13516">
    <property type="entry name" value="LRR_6"/>
    <property type="match status" value="2"/>
</dbReference>
<reference evidence="6" key="1">
    <citation type="journal article" date="2015" name="PLoS Genet.">
        <title>Genome Sequence and Transcriptome Analyses of Chrysochromulina tobin: Metabolic Tools for Enhanced Algal Fitness in the Prominent Order Prymnesiales (Haptophyceae).</title>
        <authorList>
            <person name="Hovde B.T."/>
            <person name="Deodato C.R."/>
            <person name="Hunsperger H.M."/>
            <person name="Ryken S.A."/>
            <person name="Yost W."/>
            <person name="Jha R.K."/>
            <person name="Patterson J."/>
            <person name="Monnat R.J. Jr."/>
            <person name="Barlow S.B."/>
            <person name="Starkenburg S.R."/>
            <person name="Cattolico R.A."/>
        </authorList>
    </citation>
    <scope>NUCLEOTIDE SEQUENCE</scope>
    <source>
        <strain evidence="6">CCMP291</strain>
    </source>
</reference>
<dbReference type="PANTHER" id="PTHR23077">
    <property type="entry name" value="AAA-FAMILY ATPASE"/>
    <property type="match status" value="1"/>
</dbReference>
<dbReference type="GO" id="GO:0005524">
    <property type="term" value="F:ATP binding"/>
    <property type="evidence" value="ECO:0007669"/>
    <property type="project" value="UniProtKB-KW"/>
</dbReference>
<dbReference type="GO" id="GO:0016887">
    <property type="term" value="F:ATP hydrolysis activity"/>
    <property type="evidence" value="ECO:0007669"/>
    <property type="project" value="InterPro"/>
</dbReference>
<dbReference type="SUPFAM" id="SSF52540">
    <property type="entry name" value="P-loop containing nucleoside triphosphate hydrolases"/>
    <property type="match status" value="1"/>
</dbReference>
<evidence type="ECO:0000259" key="4">
    <source>
        <dbReference type="SMART" id="SM00382"/>
    </source>
</evidence>
<keyword evidence="1" id="KW-0547">Nucleotide-binding</keyword>
<dbReference type="InterPro" id="IPR001611">
    <property type="entry name" value="Leu-rich_rpt"/>
</dbReference>
<dbReference type="EMBL" id="JWZX01002799">
    <property type="protein sequence ID" value="KOO26807.1"/>
    <property type="molecule type" value="Genomic_DNA"/>
</dbReference>
<dbReference type="Gene3D" id="3.80.10.10">
    <property type="entry name" value="Ribonuclease Inhibitor"/>
    <property type="match status" value="1"/>
</dbReference>
<feature type="transmembrane region" description="Helical" evidence="3">
    <location>
        <begin position="69"/>
        <end position="91"/>
    </location>
</feature>
<dbReference type="InterPro" id="IPR027417">
    <property type="entry name" value="P-loop_NTPase"/>
</dbReference>
<accession>A0A0M0JKD7</accession>
<dbReference type="InterPro" id="IPR003959">
    <property type="entry name" value="ATPase_AAA_core"/>
</dbReference>
<keyword evidence="6" id="KW-1185">Reference proteome</keyword>
<evidence type="ECO:0000256" key="2">
    <source>
        <dbReference type="ARBA" id="ARBA00022840"/>
    </source>
</evidence>
<dbReference type="SMART" id="SM00368">
    <property type="entry name" value="LRR_RI"/>
    <property type="match status" value="4"/>
</dbReference>
<feature type="non-terminal residue" evidence="5">
    <location>
        <position position="1503"/>
    </location>
</feature>
<dbReference type="Proteomes" id="UP000037460">
    <property type="component" value="Unassembled WGS sequence"/>
</dbReference>
<dbReference type="PANTHER" id="PTHR23077:SF171">
    <property type="entry name" value="NUCLEAR VALOSIN-CONTAINING PROTEIN-LIKE"/>
    <property type="match status" value="1"/>
</dbReference>
<dbReference type="InterPro" id="IPR003593">
    <property type="entry name" value="AAA+_ATPase"/>
</dbReference>
<dbReference type="SUPFAM" id="SSF52047">
    <property type="entry name" value="RNI-like"/>
    <property type="match status" value="1"/>
</dbReference>
<gene>
    <name evidence="5" type="ORF">Ctob_001339</name>
</gene>
<evidence type="ECO:0000256" key="3">
    <source>
        <dbReference type="SAM" id="Phobius"/>
    </source>
</evidence>
<name>A0A0M0JKD7_9EUKA</name>
<feature type="transmembrane region" description="Helical" evidence="3">
    <location>
        <begin position="21"/>
        <end position="49"/>
    </location>
</feature>
<dbReference type="InterPro" id="IPR050168">
    <property type="entry name" value="AAA_ATPase_domain"/>
</dbReference>
<dbReference type="Gene3D" id="3.40.50.300">
    <property type="entry name" value="P-loop containing nucleotide triphosphate hydrolases"/>
    <property type="match status" value="1"/>
</dbReference>
<dbReference type="InterPro" id="IPR032675">
    <property type="entry name" value="LRR_dom_sf"/>
</dbReference>
<dbReference type="OrthoDB" id="10042665at2759"/>
<evidence type="ECO:0000256" key="1">
    <source>
        <dbReference type="ARBA" id="ARBA00022741"/>
    </source>
</evidence>
<sequence length="1503" mass="163441">MKSARISPSGTALTWRPSIQFALCYVFQAVLLVALMGPIALPFLLIILPPAHMLGVHVYLHGLFAMPRAVHLCILPVTLIMGIVGCIIWVVDLFYLPLSLLCLTVGIRLCSCLGIPSSERLEPSPSLLEALSHPRGTSPAVSSEEAQAAAQRYLGHDEVWAALEHVTEQGERPVRLVRLSWLLALGDPKSSVHKKYDGVLPRRQELPEDAFIGVDELQKVSRQAKRGMDFYSFFEMYVLEMQLGEGNQFKRLLRVLFQFFSCKFVKRNVDDLLPIVAVSYCWLEPRHPDCEGEQLLLLCERLKTLFPSLGVLRRPGLLGVCQAYGFRDMGVFFDWASLFQKDPRLWTPAELVAEEERTEDQRRAAELYHKSKTEAQAQATKFALGTLDLWYAHAKTTVVLLTELPEKLPESFDKERTYESRGWTTYERCSAELCKTFRLQQAGWPLAGWPLVIDLGKQRASAGSSSSSSAGSSSSSTCAALRRLPTTPEQMEELFKKCSFTNGADKEMVLEKYKKTARAVLGGVKELSFFGIPFDPMDPWRSPERLGQALNFCVNLKKLDLSCTGLTDEHLASISGVLSSGALPQLEQLFLALNHLGPRGVEALGGALVSGGVARGLKVMYLAMNDFGDAGLQSFAALIAMGMASELQLVDLGGNDFGDVGAVALADAVRLRLRLASGECKVGTNFTFCFNHVGMRGRLALSAAVKPDFMQFMTSFLFNALYPRGVTEGCKRTFRHEAYSYLHAEYLHTRDKELAKYGDLRAPGSGLEASDEHAHSSSPMWILAASVSLVPLRVPVHAMFASPSLRRTGVVASQEVTLAASFHALRKLDDRVRALETAGIAALSSFYEADKNGFSLTPGRDRVSVTSTCYSLYAINAAPSEWRQSPLRIAPCLHALYDNAPSDDDTMRAVLIVAAARLLDPEEKEPNEHLAGCIEAMLGARPRRREGRNSPISAYLRFWLAYATSLLPGVGGGQSLDRKDARLLTLQRSCDSAYDDLCRQLAFDAAGDDYSFDVVVLAYSLLTYVLVLDRLKGSAAREREVGARDAIGTGSALPPRNEKKVIRAGLGIIFEHLENGLWAPGQPIFLSRGKGNNVGNAFCFSPDMLASMIEILSPDLFRPHLGSISAHVTWLEEHVLEEALASGAMLRGWRSNHLPPEGGPLGWCTAQALRCASRLHELTRSLLCSDVLADLGGTRAQPADASAWARLLDSDLLPTGGGAAGKKGAVLGAVDSGLLPTEGGAAGSEGAVLGAVSGAVSGSTLKTTLEQRMIEPLAALSACDPLGRVLPPLKCLKVGAASACTLEEYEATASYSAILFGPPGTAKTTVVAAIAKRLGWGFVTVDTSTFLRDGLTNVARRISDVFDQLMRLDKVVILFDEIEEFVLDRSISSLTMESRLLTTAMLTKLADLRGQRKAAFFIATNRLSALDAAVTRPGRFDLQLFVGTPNLASRMARFKGKLDAALLPVLPTSAVSGVAQASAALLAFSSVLERRWTDTVLTTALER</sequence>
<keyword evidence="3" id="KW-0812">Transmembrane</keyword>
<keyword evidence="3" id="KW-1133">Transmembrane helix</keyword>
<keyword evidence="2" id="KW-0067">ATP-binding</keyword>
<comment type="caution">
    <text evidence="5">The sequence shown here is derived from an EMBL/GenBank/DDBJ whole genome shotgun (WGS) entry which is preliminary data.</text>
</comment>
<protein>
    <submittedName>
        <fullName evidence="5">ATPase central domain-containing protein</fullName>
    </submittedName>
</protein>
<keyword evidence="3" id="KW-0472">Membrane</keyword>
<dbReference type="SMART" id="SM00382">
    <property type="entry name" value="AAA"/>
    <property type="match status" value="1"/>
</dbReference>
<proteinExistence type="predicted"/>
<organism evidence="5 6">
    <name type="scientific">Chrysochromulina tobinii</name>
    <dbReference type="NCBI Taxonomy" id="1460289"/>
    <lineage>
        <taxon>Eukaryota</taxon>
        <taxon>Haptista</taxon>
        <taxon>Haptophyta</taxon>
        <taxon>Prymnesiophyceae</taxon>
        <taxon>Prymnesiales</taxon>
        <taxon>Chrysochromulinaceae</taxon>
        <taxon>Chrysochromulina</taxon>
    </lineage>
</organism>
<evidence type="ECO:0000313" key="5">
    <source>
        <dbReference type="EMBL" id="KOO26807.1"/>
    </source>
</evidence>
<evidence type="ECO:0000313" key="6">
    <source>
        <dbReference type="Proteomes" id="UP000037460"/>
    </source>
</evidence>
<dbReference type="CDD" id="cd19481">
    <property type="entry name" value="RecA-like_protease"/>
    <property type="match status" value="1"/>
</dbReference>
<dbReference type="Pfam" id="PF00004">
    <property type="entry name" value="AAA"/>
    <property type="match status" value="1"/>
</dbReference>